<protein>
    <submittedName>
        <fullName evidence="1">Uncharacterized protein</fullName>
    </submittedName>
</protein>
<dbReference type="Proteomes" id="UP000244338">
    <property type="component" value="Unassembled WGS sequence"/>
</dbReference>
<comment type="caution">
    <text evidence="1">The sequence shown here is derived from an EMBL/GenBank/DDBJ whole genome shotgun (WGS) entry which is preliminary data.</text>
</comment>
<dbReference type="EMBL" id="PEBX01000004">
    <property type="protein sequence ID" value="PTQ57613.1"/>
    <property type="molecule type" value="Genomic_DNA"/>
</dbReference>
<proteinExistence type="predicted"/>
<accession>A0A2R6Y4P0</accession>
<gene>
    <name evidence="1" type="ORF">BSOLF_1157</name>
</gene>
<name>A0A2R6Y4P0_9BACL</name>
<organism evidence="1 2">
    <name type="scientific">Candidatus Carbonibacillus altaicus</name>
    <dbReference type="NCBI Taxonomy" id="2163959"/>
    <lineage>
        <taxon>Bacteria</taxon>
        <taxon>Bacillati</taxon>
        <taxon>Bacillota</taxon>
        <taxon>Bacilli</taxon>
        <taxon>Bacillales</taxon>
        <taxon>Candidatus Carbonibacillus</taxon>
    </lineage>
</organism>
<sequence length="65" mass="7406">MHSTISSPSPIQTILSVSDLHRIHRLRGSRTHVSWTLTAGRELHPAPKESWAIWDMILVYSFIIA</sequence>
<reference evidence="2" key="1">
    <citation type="journal article" date="2018" name="Sci. Rep.">
        <title>Lignite coal burning seam in the remote Altai Mountains harbors a hydrogen-driven thermophilic microbial community.</title>
        <authorList>
            <person name="Kadnikov V.V."/>
            <person name="Mardanov A.V."/>
            <person name="Ivasenko D.A."/>
            <person name="Antsiferov D.V."/>
            <person name="Beletsky A.V."/>
            <person name="Karnachuk O.V."/>
            <person name="Ravin N.V."/>
        </authorList>
    </citation>
    <scope>NUCLEOTIDE SEQUENCE [LARGE SCALE GENOMIC DNA]</scope>
</reference>
<evidence type="ECO:0000313" key="1">
    <source>
        <dbReference type="EMBL" id="PTQ57613.1"/>
    </source>
</evidence>
<dbReference type="AlphaFoldDB" id="A0A2R6Y4P0"/>
<evidence type="ECO:0000313" key="2">
    <source>
        <dbReference type="Proteomes" id="UP000244338"/>
    </source>
</evidence>